<name>A0A067T405_GALM3</name>
<gene>
    <name evidence="1" type="ORF">GALMADRAFT_72162</name>
</gene>
<dbReference type="HOGENOM" id="CLU_995875_0_0_1"/>
<proteinExistence type="predicted"/>
<accession>A0A067T405</accession>
<dbReference type="Proteomes" id="UP000027222">
    <property type="component" value="Unassembled WGS sequence"/>
</dbReference>
<dbReference type="EMBL" id="KL142385">
    <property type="protein sequence ID" value="KDR73763.1"/>
    <property type="molecule type" value="Genomic_DNA"/>
</dbReference>
<evidence type="ECO:0000313" key="2">
    <source>
        <dbReference type="Proteomes" id="UP000027222"/>
    </source>
</evidence>
<dbReference type="OrthoDB" id="3270451at2759"/>
<organism evidence="1 2">
    <name type="scientific">Galerina marginata (strain CBS 339.88)</name>
    <dbReference type="NCBI Taxonomy" id="685588"/>
    <lineage>
        <taxon>Eukaryota</taxon>
        <taxon>Fungi</taxon>
        <taxon>Dikarya</taxon>
        <taxon>Basidiomycota</taxon>
        <taxon>Agaricomycotina</taxon>
        <taxon>Agaricomycetes</taxon>
        <taxon>Agaricomycetidae</taxon>
        <taxon>Agaricales</taxon>
        <taxon>Agaricineae</taxon>
        <taxon>Strophariaceae</taxon>
        <taxon>Galerina</taxon>
    </lineage>
</organism>
<protein>
    <submittedName>
        <fullName evidence="1">Uncharacterized protein</fullName>
    </submittedName>
</protein>
<dbReference type="AlphaFoldDB" id="A0A067T405"/>
<reference evidence="2" key="1">
    <citation type="journal article" date="2014" name="Proc. Natl. Acad. Sci. U.S.A.">
        <title>Extensive sampling of basidiomycete genomes demonstrates inadequacy of the white-rot/brown-rot paradigm for wood decay fungi.</title>
        <authorList>
            <person name="Riley R."/>
            <person name="Salamov A.A."/>
            <person name="Brown D.W."/>
            <person name="Nagy L.G."/>
            <person name="Floudas D."/>
            <person name="Held B.W."/>
            <person name="Levasseur A."/>
            <person name="Lombard V."/>
            <person name="Morin E."/>
            <person name="Otillar R."/>
            <person name="Lindquist E.A."/>
            <person name="Sun H."/>
            <person name="LaButti K.M."/>
            <person name="Schmutz J."/>
            <person name="Jabbour D."/>
            <person name="Luo H."/>
            <person name="Baker S.E."/>
            <person name="Pisabarro A.G."/>
            <person name="Walton J.D."/>
            <person name="Blanchette R.A."/>
            <person name="Henrissat B."/>
            <person name="Martin F."/>
            <person name="Cullen D."/>
            <person name="Hibbett D.S."/>
            <person name="Grigoriev I.V."/>
        </authorList>
    </citation>
    <scope>NUCLEOTIDE SEQUENCE [LARGE SCALE GENOMIC DNA]</scope>
    <source>
        <strain evidence="2">CBS 339.88</strain>
    </source>
</reference>
<evidence type="ECO:0000313" key="1">
    <source>
        <dbReference type="EMBL" id="KDR73763.1"/>
    </source>
</evidence>
<sequence length="280" mass="32007">PGTVHAVYTIDPSICLGGHIYPSSTLTHTLIAHIRSFILAGYITNTEVVLRRDIHHRMMAFIYHTMVEGRIVQASKVRAHIPIITDFRSVTNILCGCALAIFANALSTESYCYPQSQEGDGDDDELRQYRYLQWDLNDLSALERRRCIHGRSLAWKTIFWLKSRYTFHGNTRTVEVPENEDSAETKLDFYDDIVVPFLGHLSLSILDYRTKACKKSVESAKAIRKKFLKTQLMGCFHNNPEIVVWTETHQGDSRESLLYPFDTDIEVHVREAPEDIESGA</sequence>
<dbReference type="STRING" id="685588.A0A067T405"/>
<keyword evidence="2" id="KW-1185">Reference proteome</keyword>
<feature type="non-terminal residue" evidence="1">
    <location>
        <position position="1"/>
    </location>
</feature>